<reference evidence="1" key="1">
    <citation type="submission" date="2022-07" db="EMBL/GenBank/DDBJ databases">
        <title>Phylogenomic reconstructions and comparative analyses of Kickxellomycotina fungi.</title>
        <authorList>
            <person name="Reynolds N.K."/>
            <person name="Stajich J.E."/>
            <person name="Barry K."/>
            <person name="Grigoriev I.V."/>
            <person name="Crous P."/>
            <person name="Smith M.E."/>
        </authorList>
    </citation>
    <scope>NUCLEOTIDE SEQUENCE</scope>
    <source>
        <strain evidence="1">CBS 102833</strain>
    </source>
</reference>
<sequence>MPLHIEGAASASMFVTSLESGAYRISDFDGLNNDNVRLPMPSQLPYTQATQDSLLSRIAPSCAAADASGTPCSAFPNSQHSDSWLSSQPCRGDHQISQACLSQATVQKVESSDGHLLVHHNRVESYSGLITRVVDTTLGIYLVDDYHILMLTFWPLRSLMLVLRPGTRVLLDNMHVLLLANSKGYHWSWLKRTWPQSLDQSTPIDEQRVLAFGACARSSVRIVEFADTADPGPTNSIISGDLASYVAKRTGGLVRMVETIEAFWRLQVKFPCGLGADSVISTAKVRDDTKIMDLALQLVGYPQSDTIGKPSSYRRLYLEFLDHGRCTSVDCMRGQTISRVISLGDVIQRLLSWKKEKQNPVIPSIAQHGSELTNSLSTTEEVRVTNTYPVELKFGAFPLIGRLTLGQRGILCLQDATGWLQIRPTSVSAGADDPEMLSLEFSGQALVGHIYSWSHWRLTTELVNIAPVTSGIGSLAASAVNIFELLYITASIPAIIHADHNFGRSDEAGKQIDVHVARSFLLLVHSQSPVVKAPCRKKSKSSSDGSSSDSDSGARAHTSWIAVKGAGLKIGYSDFHTLIESGVEGTGSGTLRVNINETKELLTCVVSYDPDQLPISLIPGCAYVVCVADPSMITHYNSSGKYIQIELQSSCHVHPACVNAIDCSGPGCKPYVAMHHHELLAQASSGDQPLHIPTIQIDTANSKILDIIRPPPVYPVRELHSLLASMHRAGQQKDGASPPGDIVSVHGTITKRGIKQAVTFINGSPGTLRSGKKRSNIHSDSTGLLAGRFDTRIILRDDRDNESMVTLYIELSTFAHPLGLVPGTRVVVRDTRLKMAKGSGRAYLRGTVTTSFQAISAKITPDLVVQAPIQAIGDAGAVRVSIGQFYGRLVNKVTFHCHVSAIEQLRIAVSCRECKQAVCEMLCACAGHRHKIAAKSPNVVVRIELLCRIADGSGAARLLVSDEAKLAETLGLSATEVMELFGVAAQSNEGQLLWAPQQEEQDIEADRIISPAAAALPAVALRVEGLVQREHPSHLDEHRQPLRLGGQSILARQQSLPRVSALRIARLATSELCNTILADLGQK</sequence>
<keyword evidence="2" id="KW-1185">Reference proteome</keyword>
<accession>A0ACC1LK44</accession>
<evidence type="ECO:0000313" key="2">
    <source>
        <dbReference type="Proteomes" id="UP001140096"/>
    </source>
</evidence>
<dbReference type="EMBL" id="JANBUP010000703">
    <property type="protein sequence ID" value="KAJ2810459.1"/>
    <property type="molecule type" value="Genomic_DNA"/>
</dbReference>
<evidence type="ECO:0000313" key="1">
    <source>
        <dbReference type="EMBL" id="KAJ2810459.1"/>
    </source>
</evidence>
<dbReference type="Proteomes" id="UP001140096">
    <property type="component" value="Unassembled WGS sequence"/>
</dbReference>
<protein>
    <submittedName>
        <fullName evidence="1">Uncharacterized protein</fullName>
    </submittedName>
</protein>
<proteinExistence type="predicted"/>
<name>A0ACC1LK44_9FUNG</name>
<comment type="caution">
    <text evidence="1">The sequence shown here is derived from an EMBL/GenBank/DDBJ whole genome shotgun (WGS) entry which is preliminary data.</text>
</comment>
<organism evidence="1 2">
    <name type="scientific">Coemansia furcata</name>
    <dbReference type="NCBI Taxonomy" id="417177"/>
    <lineage>
        <taxon>Eukaryota</taxon>
        <taxon>Fungi</taxon>
        <taxon>Fungi incertae sedis</taxon>
        <taxon>Zoopagomycota</taxon>
        <taxon>Kickxellomycotina</taxon>
        <taxon>Kickxellomycetes</taxon>
        <taxon>Kickxellales</taxon>
        <taxon>Kickxellaceae</taxon>
        <taxon>Coemansia</taxon>
    </lineage>
</organism>
<gene>
    <name evidence="1" type="ORF">H4S07_002660</name>
</gene>